<evidence type="ECO:0000256" key="1">
    <source>
        <dbReference type="SAM" id="MobiDB-lite"/>
    </source>
</evidence>
<protein>
    <submittedName>
        <fullName evidence="2">Uncharacterized protein</fullName>
    </submittedName>
</protein>
<dbReference type="Proteomes" id="UP000693970">
    <property type="component" value="Unassembled WGS sequence"/>
</dbReference>
<reference evidence="2" key="2">
    <citation type="submission" date="2021-04" db="EMBL/GenBank/DDBJ databases">
        <authorList>
            <person name="Podell S."/>
        </authorList>
    </citation>
    <scope>NUCLEOTIDE SEQUENCE</scope>
    <source>
        <strain evidence="2">Hildebrandi</strain>
    </source>
</reference>
<reference evidence="2" key="1">
    <citation type="journal article" date="2021" name="Sci. Rep.">
        <title>Diploid genomic architecture of Nitzschia inconspicua, an elite biomass production diatom.</title>
        <authorList>
            <person name="Oliver A."/>
            <person name="Podell S."/>
            <person name="Pinowska A."/>
            <person name="Traller J.C."/>
            <person name="Smith S.R."/>
            <person name="McClure R."/>
            <person name="Beliaev A."/>
            <person name="Bohutskyi P."/>
            <person name="Hill E.A."/>
            <person name="Rabines A."/>
            <person name="Zheng H."/>
            <person name="Allen L.Z."/>
            <person name="Kuo A."/>
            <person name="Grigoriev I.V."/>
            <person name="Allen A.E."/>
            <person name="Hazlebeck D."/>
            <person name="Allen E.E."/>
        </authorList>
    </citation>
    <scope>NUCLEOTIDE SEQUENCE</scope>
    <source>
        <strain evidence="2">Hildebrandi</strain>
    </source>
</reference>
<evidence type="ECO:0000313" key="2">
    <source>
        <dbReference type="EMBL" id="KAG7360693.1"/>
    </source>
</evidence>
<name>A0A9K3LFP0_9STRA</name>
<dbReference type="EMBL" id="JAGRRH010000013">
    <property type="protein sequence ID" value="KAG7360693.1"/>
    <property type="molecule type" value="Genomic_DNA"/>
</dbReference>
<comment type="caution">
    <text evidence="2">The sequence shown here is derived from an EMBL/GenBank/DDBJ whole genome shotgun (WGS) entry which is preliminary data.</text>
</comment>
<dbReference type="AlphaFoldDB" id="A0A9K3LFP0"/>
<proteinExistence type="predicted"/>
<feature type="compositionally biased region" description="Polar residues" evidence="1">
    <location>
        <begin position="77"/>
        <end position="87"/>
    </location>
</feature>
<organism evidence="2 3">
    <name type="scientific">Nitzschia inconspicua</name>
    <dbReference type="NCBI Taxonomy" id="303405"/>
    <lineage>
        <taxon>Eukaryota</taxon>
        <taxon>Sar</taxon>
        <taxon>Stramenopiles</taxon>
        <taxon>Ochrophyta</taxon>
        <taxon>Bacillariophyta</taxon>
        <taxon>Bacillariophyceae</taxon>
        <taxon>Bacillariophycidae</taxon>
        <taxon>Bacillariales</taxon>
        <taxon>Bacillariaceae</taxon>
        <taxon>Nitzschia</taxon>
    </lineage>
</organism>
<dbReference type="OrthoDB" id="1476984at2759"/>
<feature type="compositionally biased region" description="Basic and acidic residues" evidence="1">
    <location>
        <begin position="67"/>
        <end position="76"/>
    </location>
</feature>
<feature type="region of interest" description="Disordered" evidence="1">
    <location>
        <begin position="59"/>
        <end position="87"/>
    </location>
</feature>
<keyword evidence="3" id="KW-1185">Reference proteome</keyword>
<gene>
    <name evidence="2" type="ORF">IV203_035792</name>
</gene>
<sequence length="87" mass="9499">MVDTAFGNPHTSNIARLFENNYLVGSAAVFEEIFPLAQQIQETERKLLDGITAAGGSSKTIADMSNSDEHILERQKGSPSTLQFRVS</sequence>
<evidence type="ECO:0000313" key="3">
    <source>
        <dbReference type="Proteomes" id="UP000693970"/>
    </source>
</evidence>
<accession>A0A9K3LFP0</accession>